<proteinExistence type="predicted"/>
<name>A0A919T0G2_9ACTN</name>
<organism evidence="2 3">
    <name type="scientific">Winogradskya consettensis</name>
    <dbReference type="NCBI Taxonomy" id="113560"/>
    <lineage>
        <taxon>Bacteria</taxon>
        <taxon>Bacillati</taxon>
        <taxon>Actinomycetota</taxon>
        <taxon>Actinomycetes</taxon>
        <taxon>Micromonosporales</taxon>
        <taxon>Micromonosporaceae</taxon>
        <taxon>Winogradskya</taxon>
    </lineage>
</organism>
<comment type="caution">
    <text evidence="2">The sequence shown here is derived from an EMBL/GenBank/DDBJ whole genome shotgun (WGS) entry which is preliminary data.</text>
</comment>
<dbReference type="EMBL" id="BOQP01000043">
    <property type="protein sequence ID" value="GIM80573.1"/>
    <property type="molecule type" value="Genomic_DNA"/>
</dbReference>
<accession>A0A919T0G2</accession>
<dbReference type="AlphaFoldDB" id="A0A919T0G2"/>
<keyword evidence="3" id="KW-1185">Reference proteome</keyword>
<dbReference type="Pfam" id="PF15567">
    <property type="entry name" value="Imm35"/>
    <property type="match status" value="1"/>
</dbReference>
<gene>
    <name evidence="2" type="ORF">Aco04nite_71460</name>
</gene>
<evidence type="ECO:0000259" key="1">
    <source>
        <dbReference type="Pfam" id="PF15567"/>
    </source>
</evidence>
<feature type="domain" description="Immunity protein 35" evidence="1">
    <location>
        <begin position="5"/>
        <end position="85"/>
    </location>
</feature>
<evidence type="ECO:0000313" key="3">
    <source>
        <dbReference type="Proteomes" id="UP000680865"/>
    </source>
</evidence>
<dbReference type="InterPro" id="IPR029082">
    <property type="entry name" value="Imm35"/>
</dbReference>
<reference evidence="2" key="1">
    <citation type="submission" date="2021-03" db="EMBL/GenBank/DDBJ databases">
        <title>Whole genome shotgun sequence of Actinoplanes consettensis NBRC 14913.</title>
        <authorList>
            <person name="Komaki H."/>
            <person name="Tamura T."/>
        </authorList>
    </citation>
    <scope>NUCLEOTIDE SEQUENCE</scope>
    <source>
        <strain evidence="2">NBRC 14913</strain>
    </source>
</reference>
<sequence>MDLTEARTLAEAKLRELETPDAPLQLNDQYATEIPWAWYFPFNTARYFETRQFSDSAPSGPIVVNKDGSDIWVAGSAAPLERWLNQYAEEHGYPLVPLPPTRSAF</sequence>
<dbReference type="Proteomes" id="UP000680865">
    <property type="component" value="Unassembled WGS sequence"/>
</dbReference>
<evidence type="ECO:0000313" key="2">
    <source>
        <dbReference type="EMBL" id="GIM80573.1"/>
    </source>
</evidence>
<protein>
    <recommendedName>
        <fullName evidence="1">Immunity protein 35 domain-containing protein</fullName>
    </recommendedName>
</protein>
<dbReference type="RefSeq" id="WP_213001595.1">
    <property type="nucleotide sequence ID" value="NZ_BAAATW010000001.1"/>
</dbReference>